<evidence type="ECO:0000313" key="3">
    <source>
        <dbReference type="Proteomes" id="UP000051845"/>
    </source>
</evidence>
<dbReference type="PATRIC" id="fig|1423733.4.peg.2327"/>
<reference evidence="2 3" key="1">
    <citation type="journal article" date="2015" name="Genome Announc.">
        <title>Expanding the biotechnology potential of lactobacilli through comparative genomics of 213 strains and associated genera.</title>
        <authorList>
            <person name="Sun Z."/>
            <person name="Harris H.M."/>
            <person name="McCann A."/>
            <person name="Guo C."/>
            <person name="Argimon S."/>
            <person name="Zhang W."/>
            <person name="Yang X."/>
            <person name="Jeffery I.B."/>
            <person name="Cooney J.C."/>
            <person name="Kagawa T.F."/>
            <person name="Liu W."/>
            <person name="Song Y."/>
            <person name="Salvetti E."/>
            <person name="Wrobel A."/>
            <person name="Rasinkangas P."/>
            <person name="Parkhill J."/>
            <person name="Rea M.C."/>
            <person name="O'Sullivan O."/>
            <person name="Ritari J."/>
            <person name="Douillard F.P."/>
            <person name="Paul Ross R."/>
            <person name="Yang R."/>
            <person name="Briner A.E."/>
            <person name="Felis G.E."/>
            <person name="de Vos W.M."/>
            <person name="Barrangou R."/>
            <person name="Klaenhammer T.R."/>
            <person name="Caufield P.W."/>
            <person name="Cui Y."/>
            <person name="Zhang H."/>
            <person name="O'Toole P.W."/>
        </authorList>
    </citation>
    <scope>NUCLEOTIDE SEQUENCE [LARGE SCALE GENOMIC DNA]</scope>
    <source>
        <strain evidence="2 3">DSM 20515</strain>
    </source>
</reference>
<evidence type="ECO:0000313" key="2">
    <source>
        <dbReference type="EMBL" id="KRM75502.1"/>
    </source>
</evidence>
<protein>
    <recommendedName>
        <fullName evidence="1">Tetrapyrrole biosynthesis uroporphyrinogen III synthase domain-containing protein</fullName>
    </recommendedName>
</protein>
<dbReference type="InterPro" id="IPR003754">
    <property type="entry name" value="4pyrrol_synth_uPrphyn_synth"/>
</dbReference>
<dbReference type="InterPro" id="IPR036108">
    <property type="entry name" value="4pyrrol_syn_uPrphyn_synt_sf"/>
</dbReference>
<sequence>MFWVAFLITYPKEKVAPELQAQLAQLTTTLYILLRELVATQLNPAEVDQVQTAAGIVITSQFALHVFLSRNWHFATPPDCFVLSQKMASRLLANGYHQVSYPAEENQANLAQLLTASTSEALVWLTGNRHVKHNRLETVANLSQITLYKNSWSQEQENQVVAQLKGVPITRVLVTSPSSYNRLQTIETRLPSQFSSVTYYTLGNSTFTLINGDHKSSVKPVNKRDVLAQMLRKMCADEMAKQTKKDYPTDFE</sequence>
<dbReference type="SUPFAM" id="SSF69618">
    <property type="entry name" value="HemD-like"/>
    <property type="match status" value="1"/>
</dbReference>
<dbReference type="AlphaFoldDB" id="A0A0R2B7X6"/>
<dbReference type="EMBL" id="AYYR01000052">
    <property type="protein sequence ID" value="KRM75502.1"/>
    <property type="molecule type" value="Genomic_DNA"/>
</dbReference>
<dbReference type="STRING" id="33960.TY91_13380"/>
<dbReference type="Pfam" id="PF02602">
    <property type="entry name" value="HEM4"/>
    <property type="match status" value="1"/>
</dbReference>
<dbReference type="Proteomes" id="UP000051845">
    <property type="component" value="Unassembled WGS sequence"/>
</dbReference>
<gene>
    <name evidence="2" type="ORF">FC82_GL002214</name>
</gene>
<comment type="caution">
    <text evidence="2">The sequence shown here is derived from an EMBL/GenBank/DDBJ whole genome shotgun (WGS) entry which is preliminary data.</text>
</comment>
<dbReference type="GO" id="GO:0033014">
    <property type="term" value="P:tetrapyrrole biosynthetic process"/>
    <property type="evidence" value="ECO:0007669"/>
    <property type="project" value="InterPro"/>
</dbReference>
<feature type="domain" description="Tetrapyrrole biosynthesis uroporphyrinogen III synthase" evidence="1">
    <location>
        <begin position="45"/>
        <end position="207"/>
    </location>
</feature>
<organism evidence="2 3">
    <name type="scientific">Secundilactobacillus collinoides DSM 20515 = JCM 1123</name>
    <dbReference type="NCBI Taxonomy" id="1423733"/>
    <lineage>
        <taxon>Bacteria</taxon>
        <taxon>Bacillati</taxon>
        <taxon>Bacillota</taxon>
        <taxon>Bacilli</taxon>
        <taxon>Lactobacillales</taxon>
        <taxon>Lactobacillaceae</taxon>
        <taxon>Secundilactobacillus</taxon>
    </lineage>
</organism>
<name>A0A0R2B7X6_SECCO</name>
<evidence type="ECO:0000259" key="1">
    <source>
        <dbReference type="Pfam" id="PF02602"/>
    </source>
</evidence>
<dbReference type="GO" id="GO:0004852">
    <property type="term" value="F:uroporphyrinogen-III synthase activity"/>
    <property type="evidence" value="ECO:0007669"/>
    <property type="project" value="InterPro"/>
</dbReference>
<accession>A0A0R2B7X6</accession>
<proteinExistence type="predicted"/>